<dbReference type="PROSITE" id="PS00372">
    <property type="entry name" value="PTS_EIIA_TYPE_2_HIS"/>
    <property type="match status" value="1"/>
</dbReference>
<keyword evidence="3" id="KW-1185">Reference proteome</keyword>
<dbReference type="InterPro" id="IPR051541">
    <property type="entry name" value="PTS_SugarTrans_NitroReg"/>
</dbReference>
<dbReference type="Proteomes" id="UP001259982">
    <property type="component" value="Unassembled WGS sequence"/>
</dbReference>
<dbReference type="CDD" id="cd00211">
    <property type="entry name" value="PTS_IIA_fru"/>
    <property type="match status" value="1"/>
</dbReference>
<keyword evidence="2" id="KW-0813">Transport</keyword>
<dbReference type="Pfam" id="PF00359">
    <property type="entry name" value="PTS_EIIA_2"/>
    <property type="match status" value="1"/>
</dbReference>
<dbReference type="EMBL" id="JAVRHY010000004">
    <property type="protein sequence ID" value="MDT0618113.1"/>
    <property type="molecule type" value="Genomic_DNA"/>
</dbReference>
<keyword evidence="2" id="KW-0762">Sugar transport</keyword>
<proteinExistence type="predicted"/>
<evidence type="ECO:0000259" key="1">
    <source>
        <dbReference type="PROSITE" id="PS51094"/>
    </source>
</evidence>
<dbReference type="SUPFAM" id="SSF55804">
    <property type="entry name" value="Phoshotransferase/anion transport protein"/>
    <property type="match status" value="1"/>
</dbReference>
<dbReference type="InterPro" id="IPR016152">
    <property type="entry name" value="PTrfase/Anion_transptr"/>
</dbReference>
<dbReference type="InterPro" id="IPR002178">
    <property type="entry name" value="PTS_EIIA_type-2_dom"/>
</dbReference>
<evidence type="ECO:0000313" key="3">
    <source>
        <dbReference type="Proteomes" id="UP001259982"/>
    </source>
</evidence>
<gene>
    <name evidence="2" type="ORF">RM531_06480</name>
</gene>
<dbReference type="PROSITE" id="PS51094">
    <property type="entry name" value="PTS_EIIA_TYPE_2"/>
    <property type="match status" value="1"/>
</dbReference>
<dbReference type="PANTHER" id="PTHR47738">
    <property type="entry name" value="PTS SYSTEM FRUCTOSE-LIKE EIIA COMPONENT-RELATED"/>
    <property type="match status" value="1"/>
</dbReference>
<protein>
    <submittedName>
        <fullName evidence="2">PTS sugar transporter subunit IIA</fullName>
    </submittedName>
</protein>
<accession>A0ABU3B6P2</accession>
<dbReference type="Gene3D" id="3.40.930.10">
    <property type="entry name" value="Mannitol-specific EII, Chain A"/>
    <property type="match status" value="1"/>
</dbReference>
<dbReference type="PANTHER" id="PTHR47738:SF1">
    <property type="entry name" value="NITROGEN REGULATORY PROTEIN"/>
    <property type="match status" value="1"/>
</dbReference>
<feature type="domain" description="PTS EIIA type-2" evidence="1">
    <location>
        <begin position="5"/>
        <end position="149"/>
    </location>
</feature>
<name>A0ABU3B6P2_9GAMM</name>
<sequence>MNLADIIAAERIRVIDDAQSKKRSLERLSEILAEGTPYLSATEIFTALVAREKLGSTALGDGVAIPHGRLKGLDECVGAMIRLPEGVDFEAPDGKPVDILFGLLVPQDSTDVHLNILRGLAELFTEEDTLRAMRTADTDKALHEILIERDPMAQAG</sequence>
<comment type="caution">
    <text evidence="2">The sequence shown here is derived from an EMBL/GenBank/DDBJ whole genome shotgun (WGS) entry which is preliminary data.</text>
</comment>
<dbReference type="RefSeq" id="WP_311658167.1">
    <property type="nucleotide sequence ID" value="NZ_JAVRHY010000004.1"/>
</dbReference>
<organism evidence="2 3">
    <name type="scientific">Spectribacter acetivorans</name>
    <dbReference type="NCBI Taxonomy" id="3075603"/>
    <lineage>
        <taxon>Bacteria</taxon>
        <taxon>Pseudomonadati</taxon>
        <taxon>Pseudomonadota</taxon>
        <taxon>Gammaproteobacteria</taxon>
        <taxon>Salinisphaerales</taxon>
        <taxon>Salinisphaeraceae</taxon>
        <taxon>Spectribacter</taxon>
    </lineage>
</organism>
<reference evidence="2 3" key="1">
    <citation type="submission" date="2023-09" db="EMBL/GenBank/DDBJ databases">
        <authorList>
            <person name="Rey-Velasco X."/>
        </authorList>
    </citation>
    <scope>NUCLEOTIDE SEQUENCE [LARGE SCALE GENOMIC DNA]</scope>
    <source>
        <strain evidence="2 3">P385</strain>
    </source>
</reference>
<evidence type="ECO:0000313" key="2">
    <source>
        <dbReference type="EMBL" id="MDT0618113.1"/>
    </source>
</evidence>